<evidence type="ECO:0000256" key="1">
    <source>
        <dbReference type="ARBA" id="ARBA00001974"/>
    </source>
</evidence>
<dbReference type="EC" id="1.3.8.7" evidence="10"/>
<dbReference type="InterPro" id="IPR037069">
    <property type="entry name" value="AcylCoA_DH/ox_N_sf"/>
</dbReference>
<dbReference type="Pfam" id="PF02770">
    <property type="entry name" value="Acyl-CoA_dh_M"/>
    <property type="match status" value="1"/>
</dbReference>
<evidence type="ECO:0000313" key="11">
    <source>
        <dbReference type="Proteomes" id="UP000579945"/>
    </source>
</evidence>
<name>A0A7W5VKV2_9ACTN</name>
<reference evidence="10 11" key="1">
    <citation type="submission" date="2020-08" db="EMBL/GenBank/DDBJ databases">
        <title>Sequencing the genomes of 1000 actinobacteria strains.</title>
        <authorList>
            <person name="Klenk H.-P."/>
        </authorList>
    </citation>
    <scope>NUCLEOTIDE SEQUENCE [LARGE SCALE GENOMIC DNA]</scope>
    <source>
        <strain evidence="10 11">DSM 44320</strain>
    </source>
</reference>
<dbReference type="SUPFAM" id="SSF56645">
    <property type="entry name" value="Acyl-CoA dehydrogenase NM domain-like"/>
    <property type="match status" value="1"/>
</dbReference>
<dbReference type="FunFam" id="2.40.110.10:FF:000002">
    <property type="entry name" value="Acyl-CoA dehydrogenase fadE12"/>
    <property type="match status" value="1"/>
</dbReference>
<evidence type="ECO:0000313" key="10">
    <source>
        <dbReference type="EMBL" id="MBB3733240.1"/>
    </source>
</evidence>
<keyword evidence="11" id="KW-1185">Reference proteome</keyword>
<dbReference type="InterPro" id="IPR046373">
    <property type="entry name" value="Acyl-CoA_Oxase/DH_mid-dom_sf"/>
</dbReference>
<protein>
    <submittedName>
        <fullName evidence="10">Acyl-CoA dehydrogenase</fullName>
        <ecNumber evidence="10">1.3.8.7</ecNumber>
    </submittedName>
</protein>
<dbReference type="InterPro" id="IPR006091">
    <property type="entry name" value="Acyl-CoA_Oxase/DH_mid-dom"/>
</dbReference>
<dbReference type="GO" id="GO:0050660">
    <property type="term" value="F:flavin adenine dinucleotide binding"/>
    <property type="evidence" value="ECO:0007669"/>
    <property type="project" value="InterPro"/>
</dbReference>
<proteinExistence type="inferred from homology"/>
<keyword evidence="5 6" id="KW-0560">Oxidoreductase</keyword>
<dbReference type="InterPro" id="IPR036250">
    <property type="entry name" value="AcylCo_DH-like_C"/>
</dbReference>
<dbReference type="PIRSF" id="PIRSF016578">
    <property type="entry name" value="HsaA"/>
    <property type="match status" value="1"/>
</dbReference>
<dbReference type="PANTHER" id="PTHR48083">
    <property type="entry name" value="MEDIUM-CHAIN SPECIFIC ACYL-COA DEHYDROGENASE, MITOCHONDRIAL-RELATED"/>
    <property type="match status" value="1"/>
</dbReference>
<evidence type="ECO:0000256" key="3">
    <source>
        <dbReference type="ARBA" id="ARBA00022630"/>
    </source>
</evidence>
<dbReference type="SUPFAM" id="SSF47203">
    <property type="entry name" value="Acyl-CoA dehydrogenase C-terminal domain-like"/>
    <property type="match status" value="1"/>
</dbReference>
<evidence type="ECO:0000259" key="7">
    <source>
        <dbReference type="Pfam" id="PF00441"/>
    </source>
</evidence>
<dbReference type="GO" id="GO:0033539">
    <property type="term" value="P:fatty acid beta-oxidation using acyl-CoA dehydrogenase"/>
    <property type="evidence" value="ECO:0007669"/>
    <property type="project" value="TreeGrafter"/>
</dbReference>
<dbReference type="InterPro" id="IPR009100">
    <property type="entry name" value="AcylCoA_DH/oxidase_NM_dom_sf"/>
</dbReference>
<dbReference type="RefSeq" id="WP_312896060.1">
    <property type="nucleotide sequence ID" value="NZ_BAAAXX010000042.1"/>
</dbReference>
<sequence>MIEVDFTLPESALTVQQGVGDICSRYDMDYWQRCEADKRWPEEVWAELAKGGWLGLAVPEEYGGGGQGLLELAVATETLAASGAAGGSAFTYVLTPGFGALTLARHGSAEQRAALLPGLATGEIETCFALTEPDAGSNSLAITTSARRDGDDYVINGQKIWITGVQRATWMMLVTRTIPAAEAKPRTNGMTVFLVNVPEAVAAGRLSFRPIPKMGANTTPSNMVFLDDLRVPASSVVGQIDQGALVLWDILNPERILLAASALGGAEVALRVGVSYAKEREVFGRPIGANQAIAFPLAQVKAKIELARLMLYKAAWSFDRQLPCGTEANIAKLTASQAAWEAADAAFQTHGGMAYSLEYPVARLLTDARIGKIAPVTEELLLNHLATQVLGLPRSF</sequence>
<dbReference type="GO" id="GO:0070991">
    <property type="term" value="F:medium-chain fatty acyl-CoA dehydrogenase activity"/>
    <property type="evidence" value="ECO:0007669"/>
    <property type="project" value="UniProtKB-EC"/>
</dbReference>
<dbReference type="AlphaFoldDB" id="A0A7W5VKV2"/>
<feature type="domain" description="Acyl-CoA oxidase/dehydrogenase middle" evidence="8">
    <location>
        <begin position="127"/>
        <end position="228"/>
    </location>
</feature>
<dbReference type="Gene3D" id="1.10.540.10">
    <property type="entry name" value="Acyl-CoA dehydrogenase/oxidase, N-terminal domain"/>
    <property type="match status" value="1"/>
</dbReference>
<dbReference type="Pfam" id="PF00441">
    <property type="entry name" value="Acyl-CoA_dh_1"/>
    <property type="match status" value="1"/>
</dbReference>
<dbReference type="EMBL" id="JACIBV010000002">
    <property type="protein sequence ID" value="MBB3733240.1"/>
    <property type="molecule type" value="Genomic_DNA"/>
</dbReference>
<evidence type="ECO:0000256" key="5">
    <source>
        <dbReference type="ARBA" id="ARBA00023002"/>
    </source>
</evidence>
<dbReference type="Gene3D" id="2.40.110.10">
    <property type="entry name" value="Butyryl-CoA Dehydrogenase, subunit A, domain 2"/>
    <property type="match status" value="1"/>
</dbReference>
<dbReference type="FunFam" id="1.20.140.10:FF:000012">
    <property type="entry name" value="Acyl-CoA dehydrogenase fadE12"/>
    <property type="match status" value="1"/>
</dbReference>
<dbReference type="CDD" id="cd00567">
    <property type="entry name" value="ACAD"/>
    <property type="match status" value="1"/>
</dbReference>
<dbReference type="InterPro" id="IPR009075">
    <property type="entry name" value="AcylCo_DH/oxidase_C"/>
</dbReference>
<feature type="domain" description="Acyl-CoA dehydrogenase/oxidase N-terminal" evidence="9">
    <location>
        <begin position="14"/>
        <end position="123"/>
    </location>
</feature>
<dbReference type="PANTHER" id="PTHR48083:SF1">
    <property type="entry name" value="DEHYDROGENASE, PUTATIVE (AFU_ORTHOLOGUE AFUA_7G06510)-RELATED"/>
    <property type="match status" value="1"/>
</dbReference>
<gene>
    <name evidence="10" type="ORF">FHR33_009187</name>
</gene>
<evidence type="ECO:0000256" key="6">
    <source>
        <dbReference type="RuleBase" id="RU362125"/>
    </source>
</evidence>
<evidence type="ECO:0000259" key="9">
    <source>
        <dbReference type="Pfam" id="PF02771"/>
    </source>
</evidence>
<dbReference type="InterPro" id="IPR050741">
    <property type="entry name" value="Acyl-CoA_dehydrogenase"/>
</dbReference>
<organism evidence="10 11">
    <name type="scientific">Nonomuraea dietziae</name>
    <dbReference type="NCBI Taxonomy" id="65515"/>
    <lineage>
        <taxon>Bacteria</taxon>
        <taxon>Bacillati</taxon>
        <taxon>Actinomycetota</taxon>
        <taxon>Actinomycetes</taxon>
        <taxon>Streptosporangiales</taxon>
        <taxon>Streptosporangiaceae</taxon>
        <taxon>Nonomuraea</taxon>
    </lineage>
</organism>
<comment type="cofactor">
    <cofactor evidence="1 6">
        <name>FAD</name>
        <dbReference type="ChEBI" id="CHEBI:57692"/>
    </cofactor>
</comment>
<accession>A0A7W5VKV2</accession>
<comment type="caution">
    <text evidence="10">The sequence shown here is derived from an EMBL/GenBank/DDBJ whole genome shotgun (WGS) entry which is preliminary data.</text>
</comment>
<evidence type="ECO:0000259" key="8">
    <source>
        <dbReference type="Pfam" id="PF02770"/>
    </source>
</evidence>
<feature type="domain" description="Acyl-CoA dehydrogenase/oxidase C-terminal" evidence="7">
    <location>
        <begin position="242"/>
        <end position="389"/>
    </location>
</feature>
<dbReference type="Gene3D" id="1.20.140.10">
    <property type="entry name" value="Butyryl-CoA Dehydrogenase, subunit A, domain 3"/>
    <property type="match status" value="1"/>
</dbReference>
<keyword evidence="3 6" id="KW-0285">Flavoprotein</keyword>
<dbReference type="Pfam" id="PF02771">
    <property type="entry name" value="Acyl-CoA_dh_N"/>
    <property type="match status" value="1"/>
</dbReference>
<dbReference type="InterPro" id="IPR013786">
    <property type="entry name" value="AcylCoA_DH/ox_N"/>
</dbReference>
<evidence type="ECO:0000256" key="2">
    <source>
        <dbReference type="ARBA" id="ARBA00009347"/>
    </source>
</evidence>
<dbReference type="Proteomes" id="UP000579945">
    <property type="component" value="Unassembled WGS sequence"/>
</dbReference>
<dbReference type="GO" id="GO:0005737">
    <property type="term" value="C:cytoplasm"/>
    <property type="evidence" value="ECO:0007669"/>
    <property type="project" value="TreeGrafter"/>
</dbReference>
<keyword evidence="4 6" id="KW-0274">FAD</keyword>
<dbReference type="GeneID" id="95395201"/>
<comment type="similarity">
    <text evidence="2 6">Belongs to the acyl-CoA dehydrogenase family.</text>
</comment>
<evidence type="ECO:0000256" key="4">
    <source>
        <dbReference type="ARBA" id="ARBA00022827"/>
    </source>
</evidence>